<keyword evidence="3" id="KW-1185">Reference proteome</keyword>
<dbReference type="EnsemblMetazoa" id="PPA45029.1">
    <property type="protein sequence ID" value="PPA45029.1"/>
    <property type="gene ID" value="WBGene00283398"/>
</dbReference>
<dbReference type="AlphaFoldDB" id="A0A2A6BCS1"/>
<name>A0A2A6BCS1_PRIPA</name>
<feature type="region of interest" description="Disordered" evidence="1">
    <location>
        <begin position="44"/>
        <end position="65"/>
    </location>
</feature>
<evidence type="ECO:0000313" key="3">
    <source>
        <dbReference type="Proteomes" id="UP000005239"/>
    </source>
</evidence>
<organism evidence="2 3">
    <name type="scientific">Pristionchus pacificus</name>
    <name type="common">Parasitic nematode worm</name>
    <dbReference type="NCBI Taxonomy" id="54126"/>
    <lineage>
        <taxon>Eukaryota</taxon>
        <taxon>Metazoa</taxon>
        <taxon>Ecdysozoa</taxon>
        <taxon>Nematoda</taxon>
        <taxon>Chromadorea</taxon>
        <taxon>Rhabditida</taxon>
        <taxon>Rhabditina</taxon>
        <taxon>Diplogasteromorpha</taxon>
        <taxon>Diplogasteroidea</taxon>
        <taxon>Neodiplogasteridae</taxon>
        <taxon>Pristionchus</taxon>
    </lineage>
</organism>
<dbReference type="Proteomes" id="UP000005239">
    <property type="component" value="Unassembled WGS sequence"/>
</dbReference>
<evidence type="ECO:0000313" key="2">
    <source>
        <dbReference type="EnsemblMetazoa" id="PPA45029.1"/>
    </source>
</evidence>
<feature type="compositionally biased region" description="Basic and acidic residues" evidence="1">
    <location>
        <begin position="46"/>
        <end position="57"/>
    </location>
</feature>
<evidence type="ECO:0000256" key="1">
    <source>
        <dbReference type="SAM" id="MobiDB-lite"/>
    </source>
</evidence>
<sequence length="65" mass="7363">MGPTVNAFSSPECSMRNIIGEGNGVKKDFGLRGEDGLDIWYGVEGEMQHKHRDEAGEKRRRRRSN</sequence>
<gene>
    <name evidence="2" type="primary">WBGene00283398</name>
</gene>
<accession>A0A2A6BCS1</accession>
<accession>A0A8R1V3N3</accession>
<protein>
    <submittedName>
        <fullName evidence="2">Uncharacterized protein</fullName>
    </submittedName>
</protein>
<reference evidence="3" key="1">
    <citation type="journal article" date="2008" name="Nat. Genet.">
        <title>The Pristionchus pacificus genome provides a unique perspective on nematode lifestyle and parasitism.</title>
        <authorList>
            <person name="Dieterich C."/>
            <person name="Clifton S.W."/>
            <person name="Schuster L.N."/>
            <person name="Chinwalla A."/>
            <person name="Delehaunty K."/>
            <person name="Dinkelacker I."/>
            <person name="Fulton L."/>
            <person name="Fulton R."/>
            <person name="Godfrey J."/>
            <person name="Minx P."/>
            <person name="Mitreva M."/>
            <person name="Roeseler W."/>
            <person name="Tian H."/>
            <person name="Witte H."/>
            <person name="Yang S.P."/>
            <person name="Wilson R.K."/>
            <person name="Sommer R.J."/>
        </authorList>
    </citation>
    <scope>NUCLEOTIDE SEQUENCE [LARGE SCALE GENOMIC DNA]</scope>
    <source>
        <strain evidence="3">PS312</strain>
    </source>
</reference>
<reference evidence="2" key="2">
    <citation type="submission" date="2022-06" db="UniProtKB">
        <authorList>
            <consortium name="EnsemblMetazoa"/>
        </authorList>
    </citation>
    <scope>IDENTIFICATION</scope>
    <source>
        <strain evidence="2">PS312</strain>
    </source>
</reference>
<proteinExistence type="predicted"/>